<feature type="chain" id="PRO_5007841063" description="BD-FAE-like domain-containing protein" evidence="3">
    <location>
        <begin position="20"/>
        <end position="348"/>
    </location>
</feature>
<evidence type="ECO:0000313" key="5">
    <source>
        <dbReference type="EMBL" id="KZS39218.1"/>
    </source>
</evidence>
<feature type="signal peptide" evidence="3">
    <location>
        <begin position="1"/>
        <end position="19"/>
    </location>
</feature>
<keyword evidence="6" id="KW-1185">Reference proteome</keyword>
<dbReference type="Gene3D" id="3.40.50.1820">
    <property type="entry name" value="alpha/beta hydrolase"/>
    <property type="match status" value="1"/>
</dbReference>
<dbReference type="InterPro" id="IPR029058">
    <property type="entry name" value="AB_hydrolase_fold"/>
</dbReference>
<reference evidence="5 6" key="1">
    <citation type="submission" date="2016-01" db="EMBL/GenBank/DDBJ databases">
        <title>The draft genome sequence of Aquimarina sp. RZW4-3-2.</title>
        <authorList>
            <person name="Wang Y."/>
        </authorList>
    </citation>
    <scope>NUCLEOTIDE SEQUENCE [LARGE SCALE GENOMIC DNA]</scope>
    <source>
        <strain evidence="5 6">RZW4-3-2</strain>
    </source>
</reference>
<evidence type="ECO:0000259" key="4">
    <source>
        <dbReference type="Pfam" id="PF20434"/>
    </source>
</evidence>
<feature type="region of interest" description="Disordered" evidence="2">
    <location>
        <begin position="23"/>
        <end position="72"/>
    </location>
</feature>
<keyword evidence="3" id="KW-0732">Signal</keyword>
<dbReference type="RefSeq" id="WP_066317126.1">
    <property type="nucleotide sequence ID" value="NZ_LQRT01000035.1"/>
</dbReference>
<organism evidence="5 6">
    <name type="scientific">Aquimarina aggregata</name>
    <dbReference type="NCBI Taxonomy" id="1642818"/>
    <lineage>
        <taxon>Bacteria</taxon>
        <taxon>Pseudomonadati</taxon>
        <taxon>Bacteroidota</taxon>
        <taxon>Flavobacteriia</taxon>
        <taxon>Flavobacteriales</taxon>
        <taxon>Flavobacteriaceae</taxon>
        <taxon>Aquimarina</taxon>
    </lineage>
</organism>
<dbReference type="GO" id="GO:0016787">
    <property type="term" value="F:hydrolase activity"/>
    <property type="evidence" value="ECO:0007669"/>
    <property type="project" value="UniProtKB-KW"/>
</dbReference>
<name>A0A162YLX1_9FLAO</name>
<feature type="domain" description="BD-FAE-like" evidence="4">
    <location>
        <begin position="102"/>
        <end position="237"/>
    </location>
</feature>
<dbReference type="EMBL" id="LQRT01000035">
    <property type="protein sequence ID" value="KZS39218.1"/>
    <property type="molecule type" value="Genomic_DNA"/>
</dbReference>
<evidence type="ECO:0000313" key="6">
    <source>
        <dbReference type="Proteomes" id="UP000076715"/>
    </source>
</evidence>
<dbReference type="SUPFAM" id="SSF53474">
    <property type="entry name" value="alpha/beta-Hydrolases"/>
    <property type="match status" value="1"/>
</dbReference>
<feature type="compositionally biased region" description="Low complexity" evidence="2">
    <location>
        <begin position="34"/>
        <end position="66"/>
    </location>
</feature>
<comment type="caution">
    <text evidence="5">The sequence shown here is derived from an EMBL/GenBank/DDBJ whole genome shotgun (WGS) entry which is preliminary data.</text>
</comment>
<dbReference type="ESTHER" id="9flao-a0a162ylx1">
    <property type="family name" value="BD-FAE"/>
</dbReference>
<evidence type="ECO:0000256" key="1">
    <source>
        <dbReference type="ARBA" id="ARBA00022801"/>
    </source>
</evidence>
<protein>
    <recommendedName>
        <fullName evidence="4">BD-FAE-like domain-containing protein</fullName>
    </recommendedName>
</protein>
<dbReference type="STRING" id="1642818.AWE51_11740"/>
<dbReference type="InterPro" id="IPR049492">
    <property type="entry name" value="BD-FAE-like_dom"/>
</dbReference>
<dbReference type="InterPro" id="IPR050300">
    <property type="entry name" value="GDXG_lipolytic_enzyme"/>
</dbReference>
<keyword evidence="1" id="KW-0378">Hydrolase</keyword>
<dbReference type="PANTHER" id="PTHR48081">
    <property type="entry name" value="AB HYDROLASE SUPERFAMILY PROTEIN C4A8.06C"/>
    <property type="match status" value="1"/>
</dbReference>
<proteinExistence type="predicted"/>
<evidence type="ECO:0000256" key="3">
    <source>
        <dbReference type="SAM" id="SignalP"/>
    </source>
</evidence>
<accession>A0A162YLX1</accession>
<dbReference type="OrthoDB" id="9803990at2"/>
<evidence type="ECO:0000256" key="2">
    <source>
        <dbReference type="SAM" id="MobiDB-lite"/>
    </source>
</evidence>
<dbReference type="Proteomes" id="UP000076715">
    <property type="component" value="Unassembled WGS sequence"/>
</dbReference>
<gene>
    <name evidence="5" type="ORF">AWE51_11740</name>
</gene>
<dbReference type="Pfam" id="PF20434">
    <property type="entry name" value="BD-FAE"/>
    <property type="match status" value="1"/>
</dbReference>
<dbReference type="AlphaFoldDB" id="A0A162YLX1"/>
<sequence>MLKKITLLLLCLITLSFCSNDESNTPIDGGDTGNTGTTGNTGSTGTTGTTGNTGNTGTTGTTGDTNTDPDRYNKEVFTDFEVATVIYGNNTTQGGVTKDLDMDIYTPKGDTETKRPLVILAHGGSFINGSKDQFKNLGLAQMLSKSGYVVGLISYRLIDINVNTNTSTVGTIQAISDMRAAVRYFRKDNAENNTYKIDVDNVFVGGYSAGAITALHVGYINSKEEIQTVNPFLSPLFDANGGFEGDSGNPGFSSEVKGVINISGAIISTDFIQKEDPIVYSIHGTNDATVAFEGTGTGLKGSGPIHRKADAESITNKLNAVQSAGHDIIFRCPTCNTEIRDFLFNNLN</sequence>